<evidence type="ECO:0000313" key="2">
    <source>
        <dbReference type="EMBL" id="KAK3204125.1"/>
    </source>
</evidence>
<organism evidence="2 3">
    <name type="scientific">Pseudopithomyces chartarum</name>
    <dbReference type="NCBI Taxonomy" id="1892770"/>
    <lineage>
        <taxon>Eukaryota</taxon>
        <taxon>Fungi</taxon>
        <taxon>Dikarya</taxon>
        <taxon>Ascomycota</taxon>
        <taxon>Pezizomycotina</taxon>
        <taxon>Dothideomycetes</taxon>
        <taxon>Pleosporomycetidae</taxon>
        <taxon>Pleosporales</taxon>
        <taxon>Massarineae</taxon>
        <taxon>Didymosphaeriaceae</taxon>
        <taxon>Pseudopithomyces</taxon>
    </lineage>
</organism>
<dbReference type="Gene3D" id="2.60.120.10">
    <property type="entry name" value="Jelly Rolls"/>
    <property type="match status" value="1"/>
</dbReference>
<dbReference type="Proteomes" id="UP001280581">
    <property type="component" value="Unassembled WGS sequence"/>
</dbReference>
<dbReference type="SUPFAM" id="SSF51182">
    <property type="entry name" value="RmlC-like cupins"/>
    <property type="match status" value="1"/>
</dbReference>
<dbReference type="InterPro" id="IPR014710">
    <property type="entry name" value="RmlC-like_jellyroll"/>
</dbReference>
<dbReference type="SUPFAM" id="SSF52540">
    <property type="entry name" value="P-loop containing nucleoside triphosphate hydrolases"/>
    <property type="match status" value="1"/>
</dbReference>
<evidence type="ECO:0000256" key="1">
    <source>
        <dbReference type="SAM" id="MobiDB-lite"/>
    </source>
</evidence>
<dbReference type="EMBL" id="WVTA01000010">
    <property type="protein sequence ID" value="KAK3204125.1"/>
    <property type="molecule type" value="Genomic_DNA"/>
</dbReference>
<reference evidence="2 3" key="1">
    <citation type="submission" date="2021-02" db="EMBL/GenBank/DDBJ databases">
        <title>Genome assembly of Pseudopithomyces chartarum.</title>
        <authorList>
            <person name="Jauregui R."/>
            <person name="Singh J."/>
            <person name="Voisey C."/>
        </authorList>
    </citation>
    <scope>NUCLEOTIDE SEQUENCE [LARGE SCALE GENOMIC DNA]</scope>
    <source>
        <strain evidence="2 3">AGR01</strain>
    </source>
</reference>
<dbReference type="InterPro" id="IPR027417">
    <property type="entry name" value="P-loop_NTPase"/>
</dbReference>
<evidence type="ECO:0000313" key="3">
    <source>
        <dbReference type="Proteomes" id="UP001280581"/>
    </source>
</evidence>
<gene>
    <name evidence="2" type="ORF">GRF29_106g1812931</name>
</gene>
<feature type="compositionally biased region" description="Polar residues" evidence="1">
    <location>
        <begin position="155"/>
        <end position="167"/>
    </location>
</feature>
<dbReference type="Gene3D" id="3.40.50.300">
    <property type="entry name" value="P-loop containing nucleotide triphosphate hydrolases"/>
    <property type="match status" value="1"/>
</dbReference>
<comment type="caution">
    <text evidence="2">The sequence shown here is derived from an EMBL/GenBank/DDBJ whole genome shotgun (WGS) entry which is preliminary data.</text>
</comment>
<protein>
    <submittedName>
        <fullName evidence="2">Uncharacterized protein</fullName>
    </submittedName>
</protein>
<name>A0AAN6RG80_9PLEO</name>
<dbReference type="InterPro" id="IPR011051">
    <property type="entry name" value="RmlC_Cupin_sf"/>
</dbReference>
<sequence length="516" mass="57592">MDDSILRIFIDDSKPASSVEHRWTETTWEGRGKVFSIPLHWHQYHDEHLEVLEGELDIYSDGSWHRTTPLDGKIVIKRTEVHGVKCVPGKTMVLKEAVDPVGGYKEAFFRNLSHANESAPWKVLGTFYDWDTYPSIGGGWSPRWVDWLREGLPKSPNSGKSMDPNPSTQNVNTGEGTQNNNNGSGQQYIAETQHIHLPLKRPKTPPKPSCVFPFRRDPDFVDRRTQLGEIHEKCSAPASRVALVGLEKTTGLVAVETNEAQKVAARHRALLSGRGGVARDVGVLGARKQRGARQDPKADIFQLVHDWLHDKRKGKWFIILDNVDDASFLLKAQSTDHDQERSSVEGKSRQPLISYVPQRKHGSVLVTTRSKNAARGLVSERDIVTVDPMEMGDALSLSRKKLGEQETNENVANLAAELECMPLAMAQAAAYIVQQRPCCSVQQYLANFRRSGRKKAALFNNKDIQKKTASTIADLAYLNPNIEFLPLRDAQKAGISLPDSITHLWSATFSKSGDIL</sequence>
<feature type="region of interest" description="Disordered" evidence="1">
    <location>
        <begin position="155"/>
        <end position="185"/>
    </location>
</feature>
<feature type="compositionally biased region" description="Low complexity" evidence="1">
    <location>
        <begin position="168"/>
        <end position="185"/>
    </location>
</feature>
<accession>A0AAN6RG80</accession>
<dbReference type="AlphaFoldDB" id="A0AAN6RG80"/>
<keyword evidence="3" id="KW-1185">Reference proteome</keyword>
<proteinExistence type="predicted"/>